<dbReference type="Proteomes" id="UP000553756">
    <property type="component" value="Unassembled WGS sequence"/>
</dbReference>
<organism evidence="2 3">
    <name type="scientific">Bifidobacterium panos</name>
    <dbReference type="NCBI Taxonomy" id="2675321"/>
    <lineage>
        <taxon>Bacteria</taxon>
        <taxon>Bacillati</taxon>
        <taxon>Actinomycetota</taxon>
        <taxon>Actinomycetes</taxon>
        <taxon>Bifidobacteriales</taxon>
        <taxon>Bifidobacteriaceae</taxon>
        <taxon>Bifidobacterium</taxon>
    </lineage>
</organism>
<protein>
    <recommendedName>
        <fullName evidence="4">Transposase</fullName>
    </recommendedName>
</protein>
<evidence type="ECO:0000313" key="2">
    <source>
        <dbReference type="EMBL" id="NMN02172.1"/>
    </source>
</evidence>
<name>A0ABX1SYB0_9BIFI</name>
<sequence length="186" mass="21033">MASGGGMFSLEEVAYLKELPAVAEATPRRIIYAEDFKVRCMQRYKNGESPVKLFREAGLDPALIGYKRIERCFSRWKSSDFYRDDRQRTYTSTSLSGGLSEIADKSSSLSGEMHPRAIAFPTSSRSGAIDMRDLLIYQQVRRIDELEQQVDRLQAKAQACESQTAQQDGGNYESPDRMADSFEMNT</sequence>
<dbReference type="RefSeq" id="WP_253902306.1">
    <property type="nucleotide sequence ID" value="NZ_JAAIIJ010000015.1"/>
</dbReference>
<evidence type="ECO:0008006" key="4">
    <source>
        <dbReference type="Google" id="ProtNLM"/>
    </source>
</evidence>
<comment type="caution">
    <text evidence="2">The sequence shown here is derived from an EMBL/GenBank/DDBJ whole genome shotgun (WGS) entry which is preliminary data.</text>
</comment>
<reference evidence="2 3" key="1">
    <citation type="submission" date="2020-02" db="EMBL/GenBank/DDBJ databases">
        <title>Characterization of phylogenetic diversity of novel bifidobacterial species isolated in Czech ZOOs.</title>
        <authorList>
            <person name="Lugli G.A."/>
            <person name="Vera N.B."/>
            <person name="Ventura M."/>
        </authorList>
    </citation>
    <scope>NUCLEOTIDE SEQUENCE [LARGE SCALE GENOMIC DNA]</scope>
    <source>
        <strain evidence="2 3">DSM 109963</strain>
    </source>
</reference>
<evidence type="ECO:0000256" key="1">
    <source>
        <dbReference type="SAM" id="MobiDB-lite"/>
    </source>
</evidence>
<dbReference type="EMBL" id="JAAIIJ010000015">
    <property type="protein sequence ID" value="NMN02172.1"/>
    <property type="molecule type" value="Genomic_DNA"/>
</dbReference>
<feature type="region of interest" description="Disordered" evidence="1">
    <location>
        <begin position="159"/>
        <end position="186"/>
    </location>
</feature>
<evidence type="ECO:0000313" key="3">
    <source>
        <dbReference type="Proteomes" id="UP000553756"/>
    </source>
</evidence>
<proteinExistence type="predicted"/>
<gene>
    <name evidence="2" type="ORF">G1C94_0794</name>
</gene>
<feature type="compositionally biased region" description="Polar residues" evidence="1">
    <location>
        <begin position="160"/>
        <end position="169"/>
    </location>
</feature>
<keyword evidence="3" id="KW-1185">Reference proteome</keyword>
<accession>A0ABX1SYB0</accession>